<name>A0ABM9BDR3_9BACL</name>
<gene>
    <name evidence="5" type="ORF">PAECIP111894_02904</name>
</gene>
<dbReference type="InterPro" id="IPR009057">
    <property type="entry name" value="Homeodomain-like_sf"/>
</dbReference>
<reference evidence="5" key="1">
    <citation type="submission" date="2021-12" db="EMBL/GenBank/DDBJ databases">
        <authorList>
            <person name="Criscuolo A."/>
        </authorList>
    </citation>
    <scope>NUCLEOTIDE SEQUENCE</scope>
    <source>
        <strain evidence="5">CIP111894</strain>
    </source>
</reference>
<dbReference type="PANTHER" id="PTHR43280">
    <property type="entry name" value="ARAC-FAMILY TRANSCRIPTIONAL REGULATOR"/>
    <property type="match status" value="1"/>
</dbReference>
<accession>A0ABM9BDR3</accession>
<proteinExistence type="predicted"/>
<dbReference type="Pfam" id="PF12833">
    <property type="entry name" value="HTH_18"/>
    <property type="match status" value="1"/>
</dbReference>
<evidence type="ECO:0000256" key="3">
    <source>
        <dbReference type="ARBA" id="ARBA00023163"/>
    </source>
</evidence>
<dbReference type="InterPro" id="IPR018062">
    <property type="entry name" value="HTH_AraC-typ_CS"/>
</dbReference>
<dbReference type="RefSeq" id="WP_234534937.1">
    <property type="nucleotide sequence ID" value="NZ_CAKMAB010000014.1"/>
</dbReference>
<evidence type="ECO:0000313" key="6">
    <source>
        <dbReference type="Proteomes" id="UP000838749"/>
    </source>
</evidence>
<evidence type="ECO:0000256" key="1">
    <source>
        <dbReference type="ARBA" id="ARBA00023015"/>
    </source>
</evidence>
<protein>
    <recommendedName>
        <fullName evidence="4">HTH araC/xylS-type domain-containing protein</fullName>
    </recommendedName>
</protein>
<organism evidence="5 6">
    <name type="scientific">Paenibacillus pseudetheri</name>
    <dbReference type="NCBI Taxonomy" id="2897682"/>
    <lineage>
        <taxon>Bacteria</taxon>
        <taxon>Bacillati</taxon>
        <taxon>Bacillota</taxon>
        <taxon>Bacilli</taxon>
        <taxon>Bacillales</taxon>
        <taxon>Paenibacillaceae</taxon>
        <taxon>Paenibacillus</taxon>
    </lineage>
</organism>
<keyword evidence="1" id="KW-0805">Transcription regulation</keyword>
<dbReference type="SMART" id="SM00342">
    <property type="entry name" value="HTH_ARAC"/>
    <property type="match status" value="1"/>
</dbReference>
<keyword evidence="2" id="KW-0238">DNA-binding</keyword>
<dbReference type="PROSITE" id="PS01124">
    <property type="entry name" value="HTH_ARAC_FAMILY_2"/>
    <property type="match status" value="1"/>
</dbReference>
<dbReference type="SUPFAM" id="SSF46689">
    <property type="entry name" value="Homeodomain-like"/>
    <property type="match status" value="2"/>
</dbReference>
<evidence type="ECO:0000256" key="2">
    <source>
        <dbReference type="ARBA" id="ARBA00023125"/>
    </source>
</evidence>
<dbReference type="Proteomes" id="UP000838749">
    <property type="component" value="Unassembled WGS sequence"/>
</dbReference>
<evidence type="ECO:0000313" key="5">
    <source>
        <dbReference type="EMBL" id="CAH1056749.1"/>
    </source>
</evidence>
<dbReference type="PANTHER" id="PTHR43280:SF2">
    <property type="entry name" value="HTH-TYPE TRANSCRIPTIONAL REGULATOR EXSA"/>
    <property type="match status" value="1"/>
</dbReference>
<evidence type="ECO:0000259" key="4">
    <source>
        <dbReference type="PROSITE" id="PS01124"/>
    </source>
</evidence>
<dbReference type="Gene3D" id="1.10.10.60">
    <property type="entry name" value="Homeodomain-like"/>
    <property type="match status" value="2"/>
</dbReference>
<dbReference type="PROSITE" id="PS00041">
    <property type="entry name" value="HTH_ARAC_FAMILY_1"/>
    <property type="match status" value="1"/>
</dbReference>
<keyword evidence="3" id="KW-0804">Transcription</keyword>
<dbReference type="InterPro" id="IPR018060">
    <property type="entry name" value="HTH_AraC"/>
</dbReference>
<keyword evidence="6" id="KW-1185">Reference proteome</keyword>
<comment type="caution">
    <text evidence="5">The sequence shown here is derived from an EMBL/GenBank/DDBJ whole genome shotgun (WGS) entry which is preliminary data.</text>
</comment>
<dbReference type="EMBL" id="CAKMAB010000014">
    <property type="protein sequence ID" value="CAH1056749.1"/>
    <property type="molecule type" value="Genomic_DNA"/>
</dbReference>
<sequence length="276" mass="31587">MLMKELVIVKPPTHLSHHSYIHATELAIQYMKEHLDEEVTSEQLAHLVGYSAYHFTRVFKKVTGISPRQYLSALRMESGKQALLKHPSLLMKIILSIGFRSAGSFHHRFKQFVGLSPKKFAATSSELVSHMNQYEHTPLTSDTLPSLPRMYIHCQLETPPDFRGLIFVGLFPRPIPDQKPIVGTALNMRNRECLFTDISPGTYYILAAGIPWSHNPVDYFKLDTCLRGKYDEPVEVNLTTKLHVNILLRDPLPYDPPIVISLPLLLFEKFNRKRAN</sequence>
<feature type="domain" description="HTH araC/xylS-type" evidence="4">
    <location>
        <begin position="25"/>
        <end position="123"/>
    </location>
</feature>